<dbReference type="EMBL" id="FN649740">
    <property type="protein sequence ID" value="CBN74758.1"/>
    <property type="molecule type" value="Genomic_DNA"/>
</dbReference>
<dbReference type="AlphaFoldDB" id="D8LMV7"/>
<dbReference type="Proteomes" id="UP000002630">
    <property type="component" value="Linkage Group LG15"/>
</dbReference>
<feature type="compositionally biased region" description="Low complexity" evidence="1">
    <location>
        <begin position="63"/>
        <end position="86"/>
    </location>
</feature>
<sequence length="400" mass="42532">MCLPRAMLGQRSHPVEKDTLRRPIKTSNSQQRILAGVYVSRGFDMHLLLFHEAAQTESRSDDSSSYSAGSSANPSNPSSTKPPKGTGPTNSPASPDGSTRSGNAGQENGVGGAGTQSKTELGVSGTTGMGQRHSMAVEATGVSGLKVRCDASSSSLDGSGGSSRRTAATVTGKTGRFATAGRLREFRAMLKGAAAHASKMKTAHANRELSIEGAVRGHDVDAAVLNKSTNPGRQTKQQIGRVARAREAVDGMLTRWPLVIERMGICTEQAIKIRNLVKTAGTFPTGGLAAENTEPAAATAAGSSSTNDTRACERRRAAKEHARVVEQHAEILTLSQRFERVASAIQRRQEEREYHRLAALGLVPPGVSISEFRDQLRSTTTTAAMTRAPSFFEDHHYQGR</sequence>
<feature type="region of interest" description="Disordered" evidence="1">
    <location>
        <begin position="150"/>
        <end position="170"/>
    </location>
</feature>
<evidence type="ECO:0000313" key="3">
    <source>
        <dbReference type="Proteomes" id="UP000002630"/>
    </source>
</evidence>
<dbReference type="EMBL" id="FN648608">
    <property type="protein sequence ID" value="CBN74758.1"/>
    <property type="molecule type" value="Genomic_DNA"/>
</dbReference>
<reference evidence="2 3" key="1">
    <citation type="journal article" date="2010" name="Nature">
        <title>The Ectocarpus genome and the independent evolution of multicellularity in brown algae.</title>
        <authorList>
            <person name="Cock J.M."/>
            <person name="Sterck L."/>
            <person name="Rouze P."/>
            <person name="Scornet D."/>
            <person name="Allen A.E."/>
            <person name="Amoutzias G."/>
            <person name="Anthouard V."/>
            <person name="Artiguenave F."/>
            <person name="Aury J.M."/>
            <person name="Badger J.H."/>
            <person name="Beszteri B."/>
            <person name="Billiau K."/>
            <person name="Bonnet E."/>
            <person name="Bothwell J.H."/>
            <person name="Bowler C."/>
            <person name="Boyen C."/>
            <person name="Brownlee C."/>
            <person name="Carrano C.J."/>
            <person name="Charrier B."/>
            <person name="Cho G.Y."/>
            <person name="Coelho S.M."/>
            <person name="Collen J."/>
            <person name="Corre E."/>
            <person name="Da Silva C."/>
            <person name="Delage L."/>
            <person name="Delaroque N."/>
            <person name="Dittami S.M."/>
            <person name="Doulbeau S."/>
            <person name="Elias M."/>
            <person name="Farnham G."/>
            <person name="Gachon C.M."/>
            <person name="Gschloessl B."/>
            <person name="Heesch S."/>
            <person name="Jabbari K."/>
            <person name="Jubin C."/>
            <person name="Kawai H."/>
            <person name="Kimura K."/>
            <person name="Kloareg B."/>
            <person name="Kupper F.C."/>
            <person name="Lang D."/>
            <person name="Le Bail A."/>
            <person name="Leblanc C."/>
            <person name="Lerouge P."/>
            <person name="Lohr M."/>
            <person name="Lopez P.J."/>
            <person name="Martens C."/>
            <person name="Maumus F."/>
            <person name="Michel G."/>
            <person name="Miranda-Saavedra D."/>
            <person name="Morales J."/>
            <person name="Moreau H."/>
            <person name="Motomura T."/>
            <person name="Nagasato C."/>
            <person name="Napoli C.A."/>
            <person name="Nelson D.R."/>
            <person name="Nyvall-Collen P."/>
            <person name="Peters A.F."/>
            <person name="Pommier C."/>
            <person name="Potin P."/>
            <person name="Poulain J."/>
            <person name="Quesneville H."/>
            <person name="Read B."/>
            <person name="Rensing S.A."/>
            <person name="Ritter A."/>
            <person name="Rousvoal S."/>
            <person name="Samanta M."/>
            <person name="Samson G."/>
            <person name="Schroeder D.C."/>
            <person name="Segurens B."/>
            <person name="Strittmatter M."/>
            <person name="Tonon T."/>
            <person name="Tregear J.W."/>
            <person name="Valentin K."/>
            <person name="von Dassow P."/>
            <person name="Yamagishi T."/>
            <person name="Van de Peer Y."/>
            <person name="Wincker P."/>
        </authorList>
    </citation>
    <scope>NUCLEOTIDE SEQUENCE [LARGE SCALE GENOMIC DNA]</scope>
    <source>
        <strain evidence="3">Ec32 / CCAP1310/4</strain>
    </source>
</reference>
<feature type="region of interest" description="Disordered" evidence="1">
    <location>
        <begin position="57"/>
        <end position="130"/>
    </location>
</feature>
<feature type="region of interest" description="Disordered" evidence="1">
    <location>
        <begin position="1"/>
        <end position="27"/>
    </location>
</feature>
<feature type="compositionally biased region" description="Polar residues" evidence="1">
    <location>
        <begin position="87"/>
        <end position="106"/>
    </location>
</feature>
<proteinExistence type="predicted"/>
<keyword evidence="3" id="KW-1185">Reference proteome</keyword>
<evidence type="ECO:0000313" key="2">
    <source>
        <dbReference type="EMBL" id="CBN74758.1"/>
    </source>
</evidence>
<accession>D8LMV7</accession>
<dbReference type="InParanoid" id="D8LMV7"/>
<evidence type="ECO:0000256" key="1">
    <source>
        <dbReference type="SAM" id="MobiDB-lite"/>
    </source>
</evidence>
<organism evidence="2 3">
    <name type="scientific">Ectocarpus siliculosus</name>
    <name type="common">Brown alga</name>
    <name type="synonym">Conferva siliculosa</name>
    <dbReference type="NCBI Taxonomy" id="2880"/>
    <lineage>
        <taxon>Eukaryota</taxon>
        <taxon>Sar</taxon>
        <taxon>Stramenopiles</taxon>
        <taxon>Ochrophyta</taxon>
        <taxon>PX clade</taxon>
        <taxon>Phaeophyceae</taxon>
        <taxon>Ectocarpales</taxon>
        <taxon>Ectocarpaceae</taxon>
        <taxon>Ectocarpus</taxon>
    </lineage>
</organism>
<protein>
    <submittedName>
        <fullName evidence="2">Uncharacterized protein</fullName>
    </submittedName>
</protein>
<gene>
    <name evidence="2" type="ORF">Esi_0041_0098</name>
</gene>
<name>D8LMV7_ECTSI</name>